<evidence type="ECO:0000313" key="1">
    <source>
        <dbReference type="EMBL" id="SES43560.1"/>
    </source>
</evidence>
<reference evidence="1 2" key="1">
    <citation type="submission" date="2016-10" db="EMBL/GenBank/DDBJ databases">
        <authorList>
            <person name="de Groot N.N."/>
        </authorList>
    </citation>
    <scope>NUCLEOTIDE SEQUENCE [LARGE SCALE GENOMIC DNA]</scope>
    <source>
        <strain evidence="1 2">AR40</strain>
    </source>
</reference>
<proteinExistence type="predicted"/>
<dbReference type="OrthoDB" id="2225361at2"/>
<accession>A0A1H9XBK9</accession>
<evidence type="ECO:0000313" key="2">
    <source>
        <dbReference type="Proteomes" id="UP000182584"/>
    </source>
</evidence>
<sequence length="269" mass="31276">MLIKIGDFDCTECWDGVFYKKLSSYPDISKWEIQTILDFERYERDNCRDCQIEADIKIINAIDDYRKLYDFGQRVAVPDKITECVACPKYKGCMTDFVCHTAPIENAISIFECGVLRAPTKWRGVPASVLKAESRNAANDPEDYFDYVMFAWGNCQAGDRLVMERKLKHFPTDEDLSENFTPGVRFFFKYDKIVKHPNATFDGVLPLKVKDEVVLSDWVHTIIIPLDKRNILESYIPANLKDRVFCIENDCADIWAWSEKVYEFAKNHK</sequence>
<name>A0A1H9XBK9_BUTFI</name>
<protein>
    <submittedName>
        <fullName evidence="1">Uncharacterized protein</fullName>
    </submittedName>
</protein>
<gene>
    <name evidence="1" type="ORF">SAMN04487884_1558</name>
</gene>
<dbReference type="EMBL" id="FOGJ01000055">
    <property type="protein sequence ID" value="SES43560.1"/>
    <property type="molecule type" value="Genomic_DNA"/>
</dbReference>
<dbReference type="RefSeq" id="WP_074759190.1">
    <property type="nucleotide sequence ID" value="NZ_FOGJ01000055.1"/>
</dbReference>
<dbReference type="AlphaFoldDB" id="A0A1H9XBK9"/>
<dbReference type="Proteomes" id="UP000182584">
    <property type="component" value="Unassembled WGS sequence"/>
</dbReference>
<organism evidence="1 2">
    <name type="scientific">Butyrivibrio fibrisolvens</name>
    <dbReference type="NCBI Taxonomy" id="831"/>
    <lineage>
        <taxon>Bacteria</taxon>
        <taxon>Bacillati</taxon>
        <taxon>Bacillota</taxon>
        <taxon>Clostridia</taxon>
        <taxon>Lachnospirales</taxon>
        <taxon>Lachnospiraceae</taxon>
        <taxon>Butyrivibrio</taxon>
    </lineage>
</organism>